<dbReference type="InterPro" id="IPR000719">
    <property type="entry name" value="Prot_kinase_dom"/>
</dbReference>
<dbReference type="PANTHER" id="PTHR23150:SF19">
    <property type="entry name" value="FORMYLGLYCINE-GENERATING ENZYME"/>
    <property type="match status" value="1"/>
</dbReference>
<dbReference type="Proteomes" id="UP000676565">
    <property type="component" value="Unassembled WGS sequence"/>
</dbReference>
<dbReference type="Pfam" id="PF00069">
    <property type="entry name" value="Pkinase"/>
    <property type="match status" value="1"/>
</dbReference>
<dbReference type="Pfam" id="PF03781">
    <property type="entry name" value="FGE-sulfatase"/>
    <property type="match status" value="1"/>
</dbReference>
<dbReference type="InterPro" id="IPR042095">
    <property type="entry name" value="SUMF_sf"/>
</dbReference>
<feature type="domain" description="Protein kinase" evidence="1">
    <location>
        <begin position="151"/>
        <end position="419"/>
    </location>
</feature>
<dbReference type="PANTHER" id="PTHR23150">
    <property type="entry name" value="SULFATASE MODIFYING FACTOR 1, 2"/>
    <property type="match status" value="1"/>
</dbReference>
<dbReference type="InterPro" id="IPR051043">
    <property type="entry name" value="Sulfatase_Mod_Factor_Kinase"/>
</dbReference>
<dbReference type="SUPFAM" id="SSF56112">
    <property type="entry name" value="Protein kinase-like (PK-like)"/>
    <property type="match status" value="1"/>
</dbReference>
<dbReference type="PROSITE" id="PS00108">
    <property type="entry name" value="PROTEIN_KINASE_ST"/>
    <property type="match status" value="1"/>
</dbReference>
<dbReference type="RefSeq" id="WP_210660364.1">
    <property type="nucleotide sequence ID" value="NZ_JAGKQQ010000001.1"/>
</dbReference>
<dbReference type="InterPro" id="IPR005532">
    <property type="entry name" value="SUMF_dom"/>
</dbReference>
<dbReference type="InterPro" id="IPR011009">
    <property type="entry name" value="Kinase-like_dom_sf"/>
</dbReference>
<evidence type="ECO:0000313" key="2">
    <source>
        <dbReference type="EMBL" id="MBP3959641.1"/>
    </source>
</evidence>
<keyword evidence="3" id="KW-1185">Reference proteome</keyword>
<dbReference type="InterPro" id="IPR008271">
    <property type="entry name" value="Ser/Thr_kinase_AS"/>
</dbReference>
<organism evidence="2 3">
    <name type="scientific">Gemmata palustris</name>
    <dbReference type="NCBI Taxonomy" id="2822762"/>
    <lineage>
        <taxon>Bacteria</taxon>
        <taxon>Pseudomonadati</taxon>
        <taxon>Planctomycetota</taxon>
        <taxon>Planctomycetia</taxon>
        <taxon>Gemmatales</taxon>
        <taxon>Gemmataceae</taxon>
        <taxon>Gemmata</taxon>
    </lineage>
</organism>
<dbReference type="Gene3D" id="3.90.1580.10">
    <property type="entry name" value="paralog of FGE (formylglycine-generating enzyme)"/>
    <property type="match status" value="1"/>
</dbReference>
<dbReference type="EMBL" id="JAGKQQ010000001">
    <property type="protein sequence ID" value="MBP3959641.1"/>
    <property type="molecule type" value="Genomic_DNA"/>
</dbReference>
<sequence>MPRLQALLECVGQSLCEKGRKALQGLWPFADVLPDIARAAFDYAHKKLPGTDLRTAIADCAAVDPNEYERRLGELITELATTHSVPKAELADYLRALPVAVRQSLRRPSDSDGRSVPEGFELTKPEEFAGFLPPRIPRFRPGDKPAGLDDWTLTELRGLGQNSEVWRGEDPTQSDARPVALKFVIDDESRDRVKANTDLFTDVFDLNDVSGVLPLRGVYLETDPPCLEAPFVSGYDLAGLMFEWKWRYDSAKPEAALKLVRRLAAIVAKAQEKGVIHRDLKPSNVLLHPTDGGKFTMWVSDFGWGQIESVRALELAKGGPRGEQQRLAHRGAATSLYACPQQVKKEPPAPTDDVHAIGVIWYQLLKRDPSAAAPFGAEWIEELRPAGFTDSQARVLQSCLSTRADKRPKSAAALVEALAGVTVAPPDPAGPDGSKLISLKGSGSSLHVPIATARGREYKAEAAAGAAAAMLVAAGGGPLTSGGPGTSTTGAIRLMKNSIGMTFVRIPAGTFRMGDDTSGRTYEGPGHTVKITRPFYMSVVPVTQAQYEAVKGKNPSKFSRSRGGGLDHPVDHLTWDQAFRFCDKLARMTDEEVHRRSYRLPTEAEWEYACRAGTTTDFACGDKLTPKDALFMTSGHKQSGKSSGPVAQFPANAFGLHDMHGNVQEWVNDWFDEYYYFDSPLEDPPGPKRGQMRVIRGGCWGLPVIECRSAARRGHAPDSPSETIGFRVIMEIG</sequence>
<evidence type="ECO:0000259" key="1">
    <source>
        <dbReference type="PROSITE" id="PS50011"/>
    </source>
</evidence>
<protein>
    <submittedName>
        <fullName evidence="2">SUMF1/EgtB/PvdO family nonheme iron enzyme</fullName>
    </submittedName>
</protein>
<reference evidence="2 3" key="1">
    <citation type="submission" date="2021-04" db="EMBL/GenBank/DDBJ databases">
        <authorList>
            <person name="Ivanova A."/>
        </authorList>
    </citation>
    <scope>NUCLEOTIDE SEQUENCE [LARGE SCALE GENOMIC DNA]</scope>
    <source>
        <strain evidence="2 3">G18</strain>
    </source>
</reference>
<accession>A0ABS5C0X3</accession>
<dbReference type="Gene3D" id="1.10.510.10">
    <property type="entry name" value="Transferase(Phosphotransferase) domain 1"/>
    <property type="match status" value="1"/>
</dbReference>
<dbReference type="SUPFAM" id="SSF56436">
    <property type="entry name" value="C-type lectin-like"/>
    <property type="match status" value="1"/>
</dbReference>
<comment type="caution">
    <text evidence="2">The sequence shown here is derived from an EMBL/GenBank/DDBJ whole genome shotgun (WGS) entry which is preliminary data.</text>
</comment>
<evidence type="ECO:0000313" key="3">
    <source>
        <dbReference type="Proteomes" id="UP000676565"/>
    </source>
</evidence>
<name>A0ABS5C0X3_9BACT</name>
<gene>
    <name evidence="2" type="ORF">J8F10_30720</name>
</gene>
<dbReference type="PROSITE" id="PS50011">
    <property type="entry name" value="PROTEIN_KINASE_DOM"/>
    <property type="match status" value="1"/>
</dbReference>
<dbReference type="InterPro" id="IPR016187">
    <property type="entry name" value="CTDL_fold"/>
</dbReference>
<dbReference type="SMART" id="SM00220">
    <property type="entry name" value="S_TKc"/>
    <property type="match status" value="1"/>
</dbReference>
<proteinExistence type="predicted"/>